<keyword evidence="9" id="KW-0472">Membrane</keyword>
<keyword evidence="5" id="KW-0812">Transmembrane</keyword>
<evidence type="ECO:0000256" key="10">
    <source>
        <dbReference type="ARBA" id="ARBA00023237"/>
    </source>
</evidence>
<comment type="subunit">
    <text evidence="2">Homotrimer.</text>
</comment>
<proteinExistence type="predicted"/>
<comment type="caution">
    <text evidence="13">The sequence shown here is derived from an EMBL/GenBank/DDBJ whole genome shotgun (WGS) entry which is preliminary data.</text>
</comment>
<evidence type="ECO:0000256" key="11">
    <source>
        <dbReference type="SAM" id="SignalP"/>
    </source>
</evidence>
<keyword evidence="7" id="KW-0406">Ion transport</keyword>
<dbReference type="RefSeq" id="WP_133195495.1">
    <property type="nucleotide sequence ID" value="NZ_JBHUCW010000009.1"/>
</dbReference>
<gene>
    <name evidence="13" type="ORF">EYW47_14360</name>
</gene>
<dbReference type="Gene3D" id="2.40.160.10">
    <property type="entry name" value="Porin"/>
    <property type="match status" value="1"/>
</dbReference>
<dbReference type="InterPro" id="IPR001702">
    <property type="entry name" value="Porin_Gram-ve"/>
</dbReference>
<comment type="subcellular location">
    <subcellularLocation>
        <location evidence="1">Cell outer membrane</location>
        <topology evidence="1">Multi-pass membrane protein</topology>
    </subcellularLocation>
</comment>
<dbReference type="InterPro" id="IPR023614">
    <property type="entry name" value="Porin_dom_sf"/>
</dbReference>
<evidence type="ECO:0000256" key="9">
    <source>
        <dbReference type="ARBA" id="ARBA00023136"/>
    </source>
</evidence>
<keyword evidence="4" id="KW-1134">Transmembrane beta strand</keyword>
<reference evidence="13 14" key="1">
    <citation type="submission" date="2019-03" db="EMBL/GenBank/DDBJ databases">
        <title>Paraburkholderia sp. 4M-K11, isolated from subtropical forest soil.</title>
        <authorList>
            <person name="Gao Z.-H."/>
            <person name="Qiu L.-H."/>
        </authorList>
    </citation>
    <scope>NUCLEOTIDE SEQUENCE [LARGE SCALE GENOMIC DNA]</scope>
    <source>
        <strain evidence="13 14">4M-K11</strain>
    </source>
</reference>
<dbReference type="EMBL" id="SMRP01000006">
    <property type="protein sequence ID" value="TDG23124.1"/>
    <property type="molecule type" value="Genomic_DNA"/>
</dbReference>
<evidence type="ECO:0000313" key="14">
    <source>
        <dbReference type="Proteomes" id="UP000295722"/>
    </source>
</evidence>
<dbReference type="InterPro" id="IPR033900">
    <property type="entry name" value="Gram_neg_porin_domain"/>
</dbReference>
<evidence type="ECO:0000313" key="13">
    <source>
        <dbReference type="EMBL" id="TDG23124.1"/>
    </source>
</evidence>
<accession>A0A4R5MAH6</accession>
<dbReference type="GO" id="GO:0034220">
    <property type="term" value="P:monoatomic ion transmembrane transport"/>
    <property type="evidence" value="ECO:0007669"/>
    <property type="project" value="InterPro"/>
</dbReference>
<dbReference type="GO" id="GO:0009279">
    <property type="term" value="C:cell outer membrane"/>
    <property type="evidence" value="ECO:0007669"/>
    <property type="project" value="UniProtKB-SubCell"/>
</dbReference>
<dbReference type="OrthoDB" id="8982743at2"/>
<dbReference type="PANTHER" id="PTHR34501:SF9">
    <property type="entry name" value="MAJOR OUTER MEMBRANE PROTEIN P.IA"/>
    <property type="match status" value="1"/>
</dbReference>
<keyword evidence="14" id="KW-1185">Reference proteome</keyword>
<organism evidence="13 14">
    <name type="scientific">Paraburkholderia silviterrae</name>
    <dbReference type="NCBI Taxonomy" id="2528715"/>
    <lineage>
        <taxon>Bacteria</taxon>
        <taxon>Pseudomonadati</taxon>
        <taxon>Pseudomonadota</taxon>
        <taxon>Betaproteobacteria</taxon>
        <taxon>Burkholderiales</taxon>
        <taxon>Burkholderiaceae</taxon>
        <taxon>Paraburkholderia</taxon>
    </lineage>
</organism>
<feature type="chain" id="PRO_5020816389" evidence="11">
    <location>
        <begin position="25"/>
        <end position="389"/>
    </location>
</feature>
<dbReference type="PANTHER" id="PTHR34501">
    <property type="entry name" value="PROTEIN YDDL-RELATED"/>
    <property type="match status" value="1"/>
</dbReference>
<evidence type="ECO:0000259" key="12">
    <source>
        <dbReference type="Pfam" id="PF13609"/>
    </source>
</evidence>
<evidence type="ECO:0000256" key="1">
    <source>
        <dbReference type="ARBA" id="ARBA00004571"/>
    </source>
</evidence>
<dbReference type="GO" id="GO:0015288">
    <property type="term" value="F:porin activity"/>
    <property type="evidence" value="ECO:0007669"/>
    <property type="project" value="UniProtKB-KW"/>
</dbReference>
<evidence type="ECO:0000256" key="8">
    <source>
        <dbReference type="ARBA" id="ARBA00023114"/>
    </source>
</evidence>
<keyword evidence="8" id="KW-0626">Porin</keyword>
<evidence type="ECO:0000256" key="7">
    <source>
        <dbReference type="ARBA" id="ARBA00023065"/>
    </source>
</evidence>
<dbReference type="CDD" id="cd00342">
    <property type="entry name" value="gram_neg_porins"/>
    <property type="match status" value="1"/>
</dbReference>
<dbReference type="InterPro" id="IPR002299">
    <property type="entry name" value="Porin_Neis"/>
</dbReference>
<keyword evidence="3" id="KW-0813">Transport</keyword>
<sequence length="389" mass="40852">MKKLVGKTLAAMALLGMFSAAARAQSSITLYGIIDESIQYTHNATPTGSNQIGLYSGNLSGSRWGLKGSEDLGGGLKAIFQLEDGFNLNNGQMGTYNGTSSLFGRQAYVGLESDRYGTVTLGRQYDPLVDQVQGLTDDAYFGSSFATAGDVDNYDNSSRTNNAVKYVSQNYAGLQVEAMYAFGGVAGQTGSGQTWSAAASYNNGPFSIAAGYYVADNTSTTAAVRTGWSSTSDGTFDGPVNSGYETAKSINIARVAANFRTGPYTFGLSYSNSAYKADAQSAFLSTEIFNTGQGFFNYQVNPALLLGLGYSYTHASGDTNASYNQISLGADYSLSKRTDVYLVGAWQHASGSQLNADGTVSSAEASIGSYGVAGTSSQDIVSLGIRHKF</sequence>
<dbReference type="PRINTS" id="PR00184">
    <property type="entry name" value="NEISSPPORIN"/>
</dbReference>
<evidence type="ECO:0000256" key="5">
    <source>
        <dbReference type="ARBA" id="ARBA00022692"/>
    </source>
</evidence>
<feature type="domain" description="Porin" evidence="12">
    <location>
        <begin position="11"/>
        <end position="350"/>
    </location>
</feature>
<evidence type="ECO:0000256" key="6">
    <source>
        <dbReference type="ARBA" id="ARBA00022729"/>
    </source>
</evidence>
<dbReference type="InterPro" id="IPR050298">
    <property type="entry name" value="Gram-neg_bact_OMP"/>
</dbReference>
<evidence type="ECO:0000256" key="4">
    <source>
        <dbReference type="ARBA" id="ARBA00022452"/>
    </source>
</evidence>
<dbReference type="Proteomes" id="UP000295722">
    <property type="component" value="Unassembled WGS sequence"/>
</dbReference>
<dbReference type="AlphaFoldDB" id="A0A4R5MAH6"/>
<dbReference type="SUPFAM" id="SSF56935">
    <property type="entry name" value="Porins"/>
    <property type="match status" value="1"/>
</dbReference>
<feature type="signal peptide" evidence="11">
    <location>
        <begin position="1"/>
        <end position="24"/>
    </location>
</feature>
<evidence type="ECO:0000256" key="2">
    <source>
        <dbReference type="ARBA" id="ARBA00011233"/>
    </source>
</evidence>
<evidence type="ECO:0000256" key="3">
    <source>
        <dbReference type="ARBA" id="ARBA00022448"/>
    </source>
</evidence>
<keyword evidence="10" id="KW-0998">Cell outer membrane</keyword>
<keyword evidence="6 11" id="KW-0732">Signal</keyword>
<dbReference type="Pfam" id="PF13609">
    <property type="entry name" value="Porin_4"/>
    <property type="match status" value="1"/>
</dbReference>
<protein>
    <submittedName>
        <fullName evidence="13">Porin</fullName>
    </submittedName>
</protein>
<dbReference type="GO" id="GO:0046930">
    <property type="term" value="C:pore complex"/>
    <property type="evidence" value="ECO:0007669"/>
    <property type="project" value="UniProtKB-KW"/>
</dbReference>
<name>A0A4R5MAH6_9BURK</name>
<dbReference type="PRINTS" id="PR00182">
    <property type="entry name" value="ECOLNEIPORIN"/>
</dbReference>